<dbReference type="InterPro" id="IPR051608">
    <property type="entry name" value="RQC_Subunit_NEMF"/>
</dbReference>
<feature type="domain" description="NFACT RNA-binding" evidence="2">
    <location>
        <begin position="567"/>
        <end position="657"/>
    </location>
</feature>
<dbReference type="Pfam" id="PF05833">
    <property type="entry name" value="NFACT_N"/>
    <property type="match status" value="1"/>
</dbReference>
<dbReference type="InterPro" id="IPR008532">
    <property type="entry name" value="NFACT_RNA-bd"/>
</dbReference>
<evidence type="ECO:0000313" key="3">
    <source>
        <dbReference type="EMBL" id="MYH60444.1"/>
    </source>
</evidence>
<accession>A0A6B1G2K6</accession>
<dbReference type="Pfam" id="PF05670">
    <property type="entry name" value="NFACT-R_1"/>
    <property type="match status" value="1"/>
</dbReference>
<organism evidence="3">
    <name type="scientific">Caldilineaceae bacterium SB0675_bin_29</name>
    <dbReference type="NCBI Taxonomy" id="2605266"/>
    <lineage>
        <taxon>Bacteria</taxon>
        <taxon>Bacillati</taxon>
        <taxon>Chloroflexota</taxon>
        <taxon>Caldilineae</taxon>
        <taxon>Caldilineales</taxon>
        <taxon>Caldilineaceae</taxon>
    </lineage>
</organism>
<proteinExistence type="predicted"/>
<name>A0A6B1G2K6_9CHLR</name>
<dbReference type="GO" id="GO:0043023">
    <property type="term" value="F:ribosomal large subunit binding"/>
    <property type="evidence" value="ECO:0007669"/>
    <property type="project" value="TreeGrafter"/>
</dbReference>
<dbReference type="GO" id="GO:1990112">
    <property type="term" value="C:RQC complex"/>
    <property type="evidence" value="ECO:0007669"/>
    <property type="project" value="TreeGrafter"/>
</dbReference>
<dbReference type="GO" id="GO:0000049">
    <property type="term" value="F:tRNA binding"/>
    <property type="evidence" value="ECO:0007669"/>
    <property type="project" value="TreeGrafter"/>
</dbReference>
<dbReference type="PANTHER" id="PTHR15239">
    <property type="entry name" value="NUCLEAR EXPORT MEDIATOR FACTOR NEMF"/>
    <property type="match status" value="1"/>
</dbReference>
<feature type="region of interest" description="Disordered" evidence="1">
    <location>
        <begin position="212"/>
        <end position="250"/>
    </location>
</feature>
<dbReference type="PANTHER" id="PTHR15239:SF6">
    <property type="entry name" value="RIBOSOME QUALITY CONTROL COMPLEX SUBUNIT NEMF"/>
    <property type="match status" value="1"/>
</dbReference>
<comment type="caution">
    <text evidence="3">The sequence shown here is derived from an EMBL/GenBank/DDBJ whole genome shotgun (WGS) entry which is preliminary data.</text>
</comment>
<protein>
    <submittedName>
        <fullName evidence="3">Fibronectin-binding domain-containing protein</fullName>
    </submittedName>
</protein>
<gene>
    <name evidence="3" type="ORF">F4148_01275</name>
</gene>
<dbReference type="AlphaFoldDB" id="A0A6B1G2K6"/>
<sequence>MHRDQTIAYRVVFGAGNAADITNSPSAVLSLQSHFALSERAIFSVRRPANGEPENGSGMHFDALTLAAVADELKETVAGGRVQQIVLPDSRSVALEIYAHRERRHLLLSAHPQASRVHLLEHKPRRGVPKETPLLLLLRKYVRSARLESVELPVPFERVLFLRFHHLQHGATTLAVEPIGQLGNVILMNADGRILDALVRVPAGENAQRVLLPRRDYQLPPPQDRLPPLGESNEPHGEAGQSPVDGDGAGDDQPSLLWRSLLNRFAGVSPTLAREAAWRATGDASAPFTTEAFTEARSALGGLWSAAGTGEWTPGIAVDEEKGVAAFAPYELHFCGEFVQAESMSAAAAAFYAAQERDSSSSRDEYAGVRGGVDALVRQAQARVQSQLRALAADEPASGEPERVRAQAEWLLALSSQITYANRPGGQEGFSLQDGMATVEPGPNGQMQLVIFGADADFGLPGEKEPGAEEGDLIVPLDPKRGPVEQAERMFDRAAKMERAARIIPRRRARLEADRAYLQQLESDLSLAQDQPEIGAVREALREAGYLRQRRDRREKTPRDRSRPLRYLSPEGFPILVGRNARQNEIVTFDEAGRDDLWLHVRDGPGAHVVIRCGGQPVPELTLNVAARLAAWYSGQRGNAGAAVAITPRRFVTRMAGGRPGQVHYRGEETISVAAELPEESAQWVAMRDH</sequence>
<evidence type="ECO:0000259" key="2">
    <source>
        <dbReference type="Pfam" id="PF05670"/>
    </source>
</evidence>
<reference evidence="3" key="1">
    <citation type="submission" date="2019-09" db="EMBL/GenBank/DDBJ databases">
        <title>Characterisation of the sponge microbiome using genome-centric metagenomics.</title>
        <authorList>
            <person name="Engelberts J.P."/>
            <person name="Robbins S.J."/>
            <person name="De Goeij J.M."/>
            <person name="Aranda M."/>
            <person name="Bell S.C."/>
            <person name="Webster N.S."/>
        </authorList>
    </citation>
    <scope>NUCLEOTIDE SEQUENCE</scope>
    <source>
        <strain evidence="3">SB0675_bin_29</strain>
    </source>
</reference>
<evidence type="ECO:0000256" key="1">
    <source>
        <dbReference type="SAM" id="MobiDB-lite"/>
    </source>
</evidence>
<dbReference type="EMBL" id="VYDA01000042">
    <property type="protein sequence ID" value="MYH60444.1"/>
    <property type="molecule type" value="Genomic_DNA"/>
</dbReference>
<dbReference type="Gene3D" id="2.30.310.10">
    <property type="entry name" value="ibrinogen binding protein from staphylococcus aureus domain"/>
    <property type="match status" value="1"/>
</dbReference>
<dbReference type="GO" id="GO:0072344">
    <property type="term" value="P:rescue of stalled ribosome"/>
    <property type="evidence" value="ECO:0007669"/>
    <property type="project" value="TreeGrafter"/>
</dbReference>